<dbReference type="Proteomes" id="UP000051096">
    <property type="component" value="Unassembled WGS sequence"/>
</dbReference>
<dbReference type="SUPFAM" id="SSF48239">
    <property type="entry name" value="Terpenoid cyclases/Protein prenyltransferases"/>
    <property type="match status" value="1"/>
</dbReference>
<evidence type="ECO:0000313" key="2">
    <source>
        <dbReference type="Proteomes" id="UP000051096"/>
    </source>
</evidence>
<reference evidence="1 2" key="1">
    <citation type="journal article" date="2015" name="Microbiome">
        <title>Genomic resolution of linkages in carbon, nitrogen, and sulfur cycling among widespread estuary sediment bacteria.</title>
        <authorList>
            <person name="Baker B.J."/>
            <person name="Lazar C.S."/>
            <person name="Teske A.P."/>
            <person name="Dick G.J."/>
        </authorList>
    </citation>
    <scope>NUCLEOTIDE SEQUENCE [LARGE SCALE GENOMIC DNA]</scope>
    <source>
        <strain evidence="1">SM23_60</strain>
    </source>
</reference>
<accession>A0A0S8GIA0</accession>
<sequence length="226" mass="25341">MQLVNAKSLAVTVDRVNEVFSSGKKLTRPERKRTAEWIAKRQGLKGAYASMFAPTVYDFEKGIRVFTGERITSSAAIGHILGEEASRALILLGIDNALVRNALHRATKGMQARLNASVKRNRGFYCCGACTAALWRHLTIGGLDHSTTRLRNGVTVLKKYRDGTGRWHRFPFYYTLLALTEIDTVVAKAEMSYAAQVCARLVSRQNTKDKYGRRRLKLLETVLQYG</sequence>
<comment type="caution">
    <text evidence="1">The sequence shown here is derived from an EMBL/GenBank/DDBJ whole genome shotgun (WGS) entry which is preliminary data.</text>
</comment>
<protein>
    <submittedName>
        <fullName evidence="1">Uncharacterized protein</fullName>
    </submittedName>
</protein>
<dbReference type="EMBL" id="LJUO01000023">
    <property type="protein sequence ID" value="KPK72757.1"/>
    <property type="molecule type" value="Genomic_DNA"/>
</dbReference>
<dbReference type="InterPro" id="IPR008930">
    <property type="entry name" value="Terpenoid_cyclase/PrenylTrfase"/>
</dbReference>
<organism evidence="1 2">
    <name type="scientific">candidate division WOR_3 bacterium SM23_60</name>
    <dbReference type="NCBI Taxonomy" id="1703780"/>
    <lineage>
        <taxon>Bacteria</taxon>
        <taxon>Bacteria division WOR-3</taxon>
    </lineage>
</organism>
<name>A0A0S8GIA0_UNCW3</name>
<proteinExistence type="predicted"/>
<gene>
    <name evidence="1" type="ORF">AMJ87_03860</name>
</gene>
<evidence type="ECO:0000313" key="1">
    <source>
        <dbReference type="EMBL" id="KPK72757.1"/>
    </source>
</evidence>
<dbReference type="AlphaFoldDB" id="A0A0S8GIA0"/>